<evidence type="ECO:0000256" key="5">
    <source>
        <dbReference type="ARBA" id="ARBA00022679"/>
    </source>
</evidence>
<dbReference type="InterPro" id="IPR016181">
    <property type="entry name" value="Acyl_CoA_acyltransferase"/>
</dbReference>
<dbReference type="SUPFAM" id="SSF46589">
    <property type="entry name" value="tRNA-binding arm"/>
    <property type="match status" value="1"/>
</dbReference>
<dbReference type="Gene3D" id="3.40.630.30">
    <property type="match status" value="2"/>
</dbReference>
<keyword evidence="9" id="KW-0961">Cell wall biogenesis/degradation</keyword>
<evidence type="ECO:0000256" key="9">
    <source>
        <dbReference type="ARBA" id="ARBA00023316"/>
    </source>
</evidence>
<dbReference type="InterPro" id="IPR050644">
    <property type="entry name" value="PG_Glycine_Bridge_Synth"/>
</dbReference>
<evidence type="ECO:0000256" key="12">
    <source>
        <dbReference type="ARBA" id="ARBA00047483"/>
    </source>
</evidence>
<proteinExistence type="inferred from homology"/>
<dbReference type="SUPFAM" id="SSF55729">
    <property type="entry name" value="Acyl-CoA N-acyltransferases (Nat)"/>
    <property type="match status" value="2"/>
</dbReference>
<gene>
    <name evidence="13" type="ORF">ABID27_000662</name>
</gene>
<keyword evidence="14" id="KW-1185">Reference proteome</keyword>
<dbReference type="PANTHER" id="PTHR36174:SF2">
    <property type="entry name" value="AMINOACYLTRANSFERASE FEMA"/>
    <property type="match status" value="1"/>
</dbReference>
<dbReference type="RefSeq" id="WP_354280232.1">
    <property type="nucleotide sequence ID" value="NZ_JBEPMK010000002.1"/>
</dbReference>
<dbReference type="Proteomes" id="UP001549055">
    <property type="component" value="Unassembled WGS sequence"/>
</dbReference>
<dbReference type="EC" id="2.3.2.17" evidence="2"/>
<organism evidence="13 14">
    <name type="scientific">Streptococcus gallinaceus</name>
    <dbReference type="NCBI Taxonomy" id="165758"/>
    <lineage>
        <taxon>Bacteria</taxon>
        <taxon>Bacillati</taxon>
        <taxon>Bacillota</taxon>
        <taxon>Bacilli</taxon>
        <taxon>Lactobacillales</taxon>
        <taxon>Streptococcaceae</taxon>
        <taxon>Streptococcus</taxon>
    </lineage>
</organism>
<dbReference type="EMBL" id="JBEPMK010000002">
    <property type="protein sequence ID" value="MET3644040.1"/>
    <property type="molecule type" value="Genomic_DNA"/>
</dbReference>
<evidence type="ECO:0000256" key="11">
    <source>
        <dbReference type="ARBA" id="ARBA00032233"/>
    </source>
</evidence>
<evidence type="ECO:0000256" key="3">
    <source>
        <dbReference type="ARBA" id="ARBA00016236"/>
    </source>
</evidence>
<evidence type="ECO:0000256" key="7">
    <source>
        <dbReference type="ARBA" id="ARBA00022984"/>
    </source>
</evidence>
<reference evidence="13 14" key="1">
    <citation type="submission" date="2024-06" db="EMBL/GenBank/DDBJ databases">
        <title>Genomic Encyclopedia of Type Strains, Phase IV (KMG-IV): sequencing the most valuable type-strain genomes for metagenomic binning, comparative biology and taxonomic classification.</title>
        <authorList>
            <person name="Goeker M."/>
        </authorList>
    </citation>
    <scope>NUCLEOTIDE SEQUENCE [LARGE SCALE GENOMIC DNA]</scope>
    <source>
        <strain evidence="13 14">DSM 15349</strain>
    </source>
</reference>
<keyword evidence="6" id="KW-0133">Cell shape</keyword>
<dbReference type="GO" id="GO:0016746">
    <property type="term" value="F:acyltransferase activity"/>
    <property type="evidence" value="ECO:0007669"/>
    <property type="project" value="UniProtKB-KW"/>
</dbReference>
<keyword evidence="7" id="KW-0573">Peptidoglycan synthesis</keyword>
<dbReference type="Gene3D" id="1.20.58.90">
    <property type="match status" value="1"/>
</dbReference>
<comment type="similarity">
    <text evidence="1">Belongs to the FemABX family.</text>
</comment>
<name>A0ABV2JJD8_9STRE</name>
<dbReference type="PANTHER" id="PTHR36174">
    <property type="entry name" value="LIPID II:GLYCINE GLYCYLTRANSFERASE"/>
    <property type="match status" value="1"/>
</dbReference>
<keyword evidence="8 13" id="KW-0012">Acyltransferase</keyword>
<evidence type="ECO:0000313" key="13">
    <source>
        <dbReference type="EMBL" id="MET3644040.1"/>
    </source>
</evidence>
<dbReference type="InterPro" id="IPR010978">
    <property type="entry name" value="tRNA-bd_arm"/>
</dbReference>
<comment type="catalytic activity">
    <reaction evidence="12">
        <text>beta-D-GlcNAc-(1-&gt;4)-Mur2Ac(oyl-L-Ala-D-isoglutaminyl-L-Lys-(N(6)-Gly)-D-Ala-D-Ala)-di-trans,octa-cis-undecaprenyl diphosphate + 2 glycyl-tRNA(Gly) = MurNAc-L-Ala-D-isoglutaminyl-L-Lys-(N(6)-tri-Gly)-D-Ala-D-Ala-diphospho-di-trans,octa-cis-undecaprenyl-GlcNAc + 2 tRNA(Gly) + 2 H(+)</text>
        <dbReference type="Rhea" id="RHEA:30439"/>
        <dbReference type="Rhea" id="RHEA-COMP:9664"/>
        <dbReference type="Rhea" id="RHEA-COMP:9683"/>
        <dbReference type="ChEBI" id="CHEBI:15378"/>
        <dbReference type="ChEBI" id="CHEBI:62234"/>
        <dbReference type="ChEBI" id="CHEBI:62235"/>
        <dbReference type="ChEBI" id="CHEBI:78442"/>
        <dbReference type="ChEBI" id="CHEBI:78522"/>
        <dbReference type="EC" id="2.3.2.17"/>
    </reaction>
</comment>
<sequence length="411" mass="46980">MTFAILSLEEYQAHAQTVTERSFLQTEEMANLLSKRGMKTQFVGLKKEGIVRVSGILYSLPMTGGLHMEMNSGPVSSDKQYLSEFYRELAKYAKENGALQLIVKPYDTYQTFDSNGQPSSEENEQLITDLTSVGYAFDGLQTGYPGGEPDWHYVKNLANVTQETLPNSFSKKGKALLKKANTFGIQVQVLKKEELSQFKVITSATSERREYADKSLDYYQDFYDAFGDRAQFLLATINFQDYLENLSQQELKLQDKLATIHSFLEQQPNSKKKQNESREIASQIATFETRKEEAQTLLAKYGQEDIALAASLFVYTQHELVYLFSGSLTEFNKFYAPIVLQEAAMREALKRGISFYSFLGITGQFDGSDGVLRFKQNFNGYIVRKMGTFRYYPHPLKFKTLQVIKKLLRRQ</sequence>
<dbReference type="PROSITE" id="PS51191">
    <property type="entry name" value="FEMABX"/>
    <property type="match status" value="1"/>
</dbReference>
<evidence type="ECO:0000256" key="4">
    <source>
        <dbReference type="ARBA" id="ARBA00022490"/>
    </source>
</evidence>
<evidence type="ECO:0000256" key="6">
    <source>
        <dbReference type="ARBA" id="ARBA00022960"/>
    </source>
</evidence>
<comment type="caution">
    <text evidence="13">The sequence shown here is derived from an EMBL/GenBank/DDBJ whole genome shotgun (WGS) entry which is preliminary data.</text>
</comment>
<keyword evidence="4" id="KW-0963">Cytoplasm</keyword>
<accession>A0ABV2JJD8</accession>
<evidence type="ECO:0000256" key="1">
    <source>
        <dbReference type="ARBA" id="ARBA00009943"/>
    </source>
</evidence>
<evidence type="ECO:0000256" key="10">
    <source>
        <dbReference type="ARBA" id="ARBA00030706"/>
    </source>
</evidence>
<dbReference type="InterPro" id="IPR003447">
    <property type="entry name" value="FEMABX"/>
</dbReference>
<evidence type="ECO:0000256" key="2">
    <source>
        <dbReference type="ARBA" id="ARBA00012466"/>
    </source>
</evidence>
<protein>
    <recommendedName>
        <fullName evidence="3">Aminoacyltransferase FemA</fullName>
        <ecNumber evidence="2">2.3.2.17</ecNumber>
    </recommendedName>
    <alternativeName>
        <fullName evidence="11">Factor essential for expression of methicillin resistance A</fullName>
    </alternativeName>
    <alternativeName>
        <fullName evidence="10">N-acetylmuramoyl-L-alanyl-D-glutamyl-L-lysyl-(N6-glycyl)-D-alanyl-D-alanine-diphosphoundecaprenyl-N-acetylglucosamine:glycine glycyltransferase</fullName>
    </alternativeName>
</protein>
<dbReference type="Pfam" id="PF02388">
    <property type="entry name" value="FemAB"/>
    <property type="match status" value="1"/>
</dbReference>
<evidence type="ECO:0000313" key="14">
    <source>
        <dbReference type="Proteomes" id="UP001549055"/>
    </source>
</evidence>
<keyword evidence="5 13" id="KW-0808">Transferase</keyword>
<evidence type="ECO:0000256" key="8">
    <source>
        <dbReference type="ARBA" id="ARBA00023315"/>
    </source>
</evidence>